<keyword evidence="3" id="KW-1003">Cell membrane</keyword>
<organism evidence="9 10">
    <name type="scientific">Marinobacterium aestuariivivens</name>
    <dbReference type="NCBI Taxonomy" id="1698799"/>
    <lineage>
        <taxon>Bacteria</taxon>
        <taxon>Pseudomonadati</taxon>
        <taxon>Pseudomonadota</taxon>
        <taxon>Gammaproteobacteria</taxon>
        <taxon>Oceanospirillales</taxon>
        <taxon>Oceanospirillaceae</taxon>
        <taxon>Marinobacterium</taxon>
    </lineage>
</organism>
<dbReference type="PANTHER" id="PTHR30558">
    <property type="entry name" value="EXBD MEMBRANE COMPONENT OF PMF-DRIVEN MACROMOLECULE IMPORT SYSTEM"/>
    <property type="match status" value="1"/>
</dbReference>
<dbReference type="Proteomes" id="UP001596422">
    <property type="component" value="Unassembled WGS sequence"/>
</dbReference>
<comment type="similarity">
    <text evidence="2 7">Belongs to the ExbD/TolR family.</text>
</comment>
<evidence type="ECO:0000256" key="8">
    <source>
        <dbReference type="SAM" id="Phobius"/>
    </source>
</evidence>
<evidence type="ECO:0000313" key="10">
    <source>
        <dbReference type="Proteomes" id="UP001596422"/>
    </source>
</evidence>
<dbReference type="Gene3D" id="3.30.420.270">
    <property type="match status" value="1"/>
</dbReference>
<evidence type="ECO:0000256" key="2">
    <source>
        <dbReference type="ARBA" id="ARBA00005811"/>
    </source>
</evidence>
<keyword evidence="4 7" id="KW-0812">Transmembrane</keyword>
<dbReference type="RefSeq" id="WP_379908371.1">
    <property type="nucleotide sequence ID" value="NZ_JBHSWE010000001.1"/>
</dbReference>
<dbReference type="PANTHER" id="PTHR30558:SF3">
    <property type="entry name" value="BIOPOLYMER TRANSPORT PROTEIN EXBD-RELATED"/>
    <property type="match status" value="1"/>
</dbReference>
<evidence type="ECO:0000256" key="7">
    <source>
        <dbReference type="RuleBase" id="RU003879"/>
    </source>
</evidence>
<keyword evidence="7" id="KW-0813">Transport</keyword>
<gene>
    <name evidence="9" type="ORF">ACFQDL_06885</name>
</gene>
<dbReference type="Pfam" id="PF02472">
    <property type="entry name" value="ExbD"/>
    <property type="match status" value="1"/>
</dbReference>
<comment type="subcellular location">
    <subcellularLocation>
        <location evidence="1">Cell membrane</location>
        <topology evidence="1">Single-pass membrane protein</topology>
    </subcellularLocation>
    <subcellularLocation>
        <location evidence="7">Cell membrane</location>
        <topology evidence="7">Single-pass type II membrane protein</topology>
    </subcellularLocation>
</comment>
<comment type="caution">
    <text evidence="9">The sequence shown here is derived from an EMBL/GenBank/DDBJ whole genome shotgun (WGS) entry which is preliminary data.</text>
</comment>
<evidence type="ECO:0000256" key="5">
    <source>
        <dbReference type="ARBA" id="ARBA00022989"/>
    </source>
</evidence>
<evidence type="ECO:0000313" key="9">
    <source>
        <dbReference type="EMBL" id="MFC6669841.1"/>
    </source>
</evidence>
<evidence type="ECO:0000256" key="6">
    <source>
        <dbReference type="ARBA" id="ARBA00023136"/>
    </source>
</evidence>
<name>A0ABW1ZXC2_9GAMM</name>
<reference evidence="10" key="1">
    <citation type="journal article" date="2019" name="Int. J. Syst. Evol. Microbiol.">
        <title>The Global Catalogue of Microorganisms (GCM) 10K type strain sequencing project: providing services to taxonomists for standard genome sequencing and annotation.</title>
        <authorList>
            <consortium name="The Broad Institute Genomics Platform"/>
            <consortium name="The Broad Institute Genome Sequencing Center for Infectious Disease"/>
            <person name="Wu L."/>
            <person name="Ma J."/>
        </authorList>
    </citation>
    <scope>NUCLEOTIDE SEQUENCE [LARGE SCALE GENOMIC DNA]</scope>
    <source>
        <strain evidence="10">NBRC 111756</strain>
    </source>
</reference>
<keyword evidence="10" id="KW-1185">Reference proteome</keyword>
<feature type="transmembrane region" description="Helical" evidence="8">
    <location>
        <begin position="18"/>
        <end position="36"/>
    </location>
</feature>
<dbReference type="EMBL" id="JBHSWE010000001">
    <property type="protein sequence ID" value="MFC6669841.1"/>
    <property type="molecule type" value="Genomic_DNA"/>
</dbReference>
<dbReference type="InterPro" id="IPR003400">
    <property type="entry name" value="ExbD"/>
</dbReference>
<evidence type="ECO:0000256" key="4">
    <source>
        <dbReference type="ARBA" id="ARBA00022692"/>
    </source>
</evidence>
<evidence type="ECO:0000256" key="3">
    <source>
        <dbReference type="ARBA" id="ARBA00022475"/>
    </source>
</evidence>
<proteinExistence type="inferred from homology"/>
<keyword evidence="5 8" id="KW-1133">Transmembrane helix</keyword>
<evidence type="ECO:0000256" key="1">
    <source>
        <dbReference type="ARBA" id="ARBA00004162"/>
    </source>
</evidence>
<accession>A0ABW1ZXC2</accession>
<keyword evidence="7" id="KW-0653">Protein transport</keyword>
<protein>
    <submittedName>
        <fullName evidence="9">ExbD/TolR family protein</fullName>
    </submittedName>
</protein>
<sequence length="142" mass="15539">MKIALTQNRSRPAGDDNLIPLINVVFLMLIFFMVAGQISRSDALRILPPASISETRTADENRALVLIADKLLYLDDEAVTLDSLGDSLARKFEQAEVPEDFSVLVKAEASTPVDELQAVLRQIRSAGLMKVSLATRLRGESA</sequence>
<keyword evidence="6 8" id="KW-0472">Membrane</keyword>